<accession>A0A5B1M4D4</accession>
<dbReference type="Gene3D" id="3.90.1140.10">
    <property type="entry name" value="Cyclic phosphodiesterase"/>
    <property type="match status" value="1"/>
</dbReference>
<dbReference type="Pfam" id="PF13563">
    <property type="entry name" value="2_5_RNA_ligase2"/>
    <property type="match status" value="1"/>
</dbReference>
<keyword evidence="2" id="KW-1185">Reference proteome</keyword>
<dbReference type="EMBL" id="VUJW01000008">
    <property type="protein sequence ID" value="KAA1426610.1"/>
    <property type="molecule type" value="Genomic_DNA"/>
</dbReference>
<protein>
    <submittedName>
        <fullName evidence="1">2'-5' RNA ligase family protein</fullName>
    </submittedName>
</protein>
<reference evidence="1 2" key="1">
    <citation type="submission" date="2019-09" db="EMBL/GenBank/DDBJ databases">
        <title>Nocardioides panacisoli sp. nov., isolated from the soil of a ginseng field.</title>
        <authorList>
            <person name="Cho C."/>
        </authorList>
    </citation>
    <scope>NUCLEOTIDE SEQUENCE [LARGE SCALE GENOMIC DNA]</scope>
    <source>
        <strain evidence="1 2">BN140041</strain>
    </source>
</reference>
<name>A0A5B1M4D4_9ACTN</name>
<gene>
    <name evidence="1" type="ORF">F0U47_13260</name>
</gene>
<evidence type="ECO:0000313" key="2">
    <source>
        <dbReference type="Proteomes" id="UP000324351"/>
    </source>
</evidence>
<dbReference type="SUPFAM" id="SSF55144">
    <property type="entry name" value="LigT-like"/>
    <property type="match status" value="1"/>
</dbReference>
<keyword evidence="1" id="KW-0436">Ligase</keyword>
<sequence length="229" mass="25167">MPADSAASADSSISGTFVVIAHHPEDRYPGPCRPHASVHFQDLSRLWEAVAVSNRRGHSVLVVPVPELEPFVRGRWEHYEPGWVARDPSFTHAHVTALAPYLPQPTAADLDRVAAIADATEPFDYVLREVLAFPNGCLHVPPEPAEPFAALTHALWEAFPQCPPYQGEYDVAPHVTLDHSSATVTVATTRALLAGVLPAACRADRLELHWYEEGSCHVLADWKLGRLLR</sequence>
<evidence type="ECO:0000313" key="1">
    <source>
        <dbReference type="EMBL" id="KAA1426610.1"/>
    </source>
</evidence>
<dbReference type="GO" id="GO:0016874">
    <property type="term" value="F:ligase activity"/>
    <property type="evidence" value="ECO:0007669"/>
    <property type="project" value="UniProtKB-KW"/>
</dbReference>
<dbReference type="InterPro" id="IPR009097">
    <property type="entry name" value="Cyclic_Pdiesterase"/>
</dbReference>
<proteinExistence type="predicted"/>
<organism evidence="1 2">
    <name type="scientific">Nocardioides antri</name>
    <dbReference type="NCBI Taxonomy" id="2607659"/>
    <lineage>
        <taxon>Bacteria</taxon>
        <taxon>Bacillati</taxon>
        <taxon>Actinomycetota</taxon>
        <taxon>Actinomycetes</taxon>
        <taxon>Propionibacteriales</taxon>
        <taxon>Nocardioidaceae</taxon>
        <taxon>Nocardioides</taxon>
    </lineage>
</organism>
<dbReference type="Proteomes" id="UP000324351">
    <property type="component" value="Unassembled WGS sequence"/>
</dbReference>
<dbReference type="AlphaFoldDB" id="A0A5B1M4D4"/>
<comment type="caution">
    <text evidence="1">The sequence shown here is derived from an EMBL/GenBank/DDBJ whole genome shotgun (WGS) entry which is preliminary data.</text>
</comment>
<reference evidence="1 2" key="2">
    <citation type="submission" date="2019-09" db="EMBL/GenBank/DDBJ databases">
        <authorList>
            <person name="Jin C."/>
        </authorList>
    </citation>
    <scope>NUCLEOTIDE SEQUENCE [LARGE SCALE GENOMIC DNA]</scope>
    <source>
        <strain evidence="1 2">BN140041</strain>
    </source>
</reference>